<dbReference type="RefSeq" id="WP_235052645.1">
    <property type="nucleotide sequence ID" value="NZ_JAKFHA010000007.1"/>
</dbReference>
<dbReference type="InterPro" id="IPR050366">
    <property type="entry name" value="BP-dependent_transpt_permease"/>
</dbReference>
<dbReference type="PANTHER" id="PTHR43386:SF25">
    <property type="entry name" value="PEPTIDE ABC TRANSPORTER PERMEASE PROTEIN"/>
    <property type="match status" value="1"/>
</dbReference>
<evidence type="ECO:0000256" key="1">
    <source>
        <dbReference type="ARBA" id="ARBA00004651"/>
    </source>
</evidence>
<comment type="similarity">
    <text evidence="7">Belongs to the binding-protein-dependent transport system permease family.</text>
</comment>
<organism evidence="10 11">
    <name type="scientific">Yinghuangia soli</name>
    <dbReference type="NCBI Taxonomy" id="2908204"/>
    <lineage>
        <taxon>Bacteria</taxon>
        <taxon>Bacillati</taxon>
        <taxon>Actinomycetota</taxon>
        <taxon>Actinomycetes</taxon>
        <taxon>Kitasatosporales</taxon>
        <taxon>Streptomycetaceae</taxon>
        <taxon>Yinghuangia</taxon>
    </lineage>
</organism>
<keyword evidence="2 7" id="KW-0813">Transport</keyword>
<keyword evidence="3" id="KW-1003">Cell membrane</keyword>
<dbReference type="InterPro" id="IPR025966">
    <property type="entry name" value="OppC_N"/>
</dbReference>
<evidence type="ECO:0000313" key="11">
    <source>
        <dbReference type="Proteomes" id="UP001165378"/>
    </source>
</evidence>
<feature type="transmembrane region" description="Helical" evidence="7">
    <location>
        <begin position="38"/>
        <end position="60"/>
    </location>
</feature>
<keyword evidence="6 7" id="KW-0472">Membrane</keyword>
<evidence type="ECO:0000256" key="3">
    <source>
        <dbReference type="ARBA" id="ARBA00022475"/>
    </source>
</evidence>
<reference evidence="10" key="1">
    <citation type="submission" date="2022-01" db="EMBL/GenBank/DDBJ databases">
        <title>Genome-Based Taxonomic Classification of the Phylum Actinobacteria.</title>
        <authorList>
            <person name="Gao Y."/>
        </authorList>
    </citation>
    <scope>NUCLEOTIDE SEQUENCE</scope>
    <source>
        <strain evidence="10">KLBMP 8922</strain>
    </source>
</reference>
<dbReference type="InterPro" id="IPR000515">
    <property type="entry name" value="MetI-like"/>
</dbReference>
<dbReference type="PANTHER" id="PTHR43386">
    <property type="entry name" value="OLIGOPEPTIDE TRANSPORT SYSTEM PERMEASE PROTEIN APPC"/>
    <property type="match status" value="1"/>
</dbReference>
<feature type="transmembrane region" description="Helical" evidence="7">
    <location>
        <begin position="103"/>
        <end position="126"/>
    </location>
</feature>
<keyword evidence="5 7" id="KW-1133">Transmembrane helix</keyword>
<dbReference type="PROSITE" id="PS50928">
    <property type="entry name" value="ABC_TM1"/>
    <property type="match status" value="1"/>
</dbReference>
<evidence type="ECO:0000259" key="9">
    <source>
        <dbReference type="PROSITE" id="PS50928"/>
    </source>
</evidence>
<feature type="transmembrane region" description="Helical" evidence="7">
    <location>
        <begin position="271"/>
        <end position="292"/>
    </location>
</feature>
<feature type="region of interest" description="Disordered" evidence="8">
    <location>
        <begin position="1"/>
        <end position="20"/>
    </location>
</feature>
<dbReference type="Proteomes" id="UP001165378">
    <property type="component" value="Unassembled WGS sequence"/>
</dbReference>
<dbReference type="SUPFAM" id="SSF161098">
    <property type="entry name" value="MetI-like"/>
    <property type="match status" value="1"/>
</dbReference>
<dbReference type="Gene3D" id="1.10.3720.10">
    <property type="entry name" value="MetI-like"/>
    <property type="match status" value="1"/>
</dbReference>
<evidence type="ECO:0000256" key="4">
    <source>
        <dbReference type="ARBA" id="ARBA00022692"/>
    </source>
</evidence>
<evidence type="ECO:0000256" key="5">
    <source>
        <dbReference type="ARBA" id="ARBA00022989"/>
    </source>
</evidence>
<feature type="transmembrane region" description="Helical" evidence="7">
    <location>
        <begin position="147"/>
        <end position="173"/>
    </location>
</feature>
<accession>A0AA41Q106</accession>
<evidence type="ECO:0000256" key="6">
    <source>
        <dbReference type="ARBA" id="ARBA00023136"/>
    </source>
</evidence>
<dbReference type="Pfam" id="PF12911">
    <property type="entry name" value="OppC_N"/>
    <property type="match status" value="1"/>
</dbReference>
<dbReference type="EMBL" id="JAKFHA010000007">
    <property type="protein sequence ID" value="MCF2528474.1"/>
    <property type="molecule type" value="Genomic_DNA"/>
</dbReference>
<keyword evidence="11" id="KW-1185">Reference proteome</keyword>
<gene>
    <name evidence="10" type="ORF">LZ495_14755</name>
</gene>
<proteinExistence type="inferred from homology"/>
<evidence type="ECO:0000256" key="8">
    <source>
        <dbReference type="SAM" id="MobiDB-lite"/>
    </source>
</evidence>
<dbReference type="InterPro" id="IPR035906">
    <property type="entry name" value="MetI-like_sf"/>
</dbReference>
<evidence type="ECO:0000313" key="10">
    <source>
        <dbReference type="EMBL" id="MCF2528474.1"/>
    </source>
</evidence>
<dbReference type="GO" id="GO:0005886">
    <property type="term" value="C:plasma membrane"/>
    <property type="evidence" value="ECO:0007669"/>
    <property type="project" value="UniProtKB-SubCell"/>
</dbReference>
<sequence length="301" mass="31421">MTAAPASRVPSAAPAAKVAAPPRRGTAWMRGLAAQGPLFTAAVATLVLLALCAVFAPFVAPHDPETIDLGNSLAGSDADHWLGTDQSGRDVLSRLIHGARTGLLGPLLVVAVSTVLGTALGLVAAWRGGWVDSLLSRTMDALFAFPAMLLAILCVAVFEAGLTAPVIAMTVAYTPYVGRYVRSVAVQEKARPYIESYRVQGWSAWSVTTRHLLPNITPNIVAQSTVSFGYALMELAGLSFLGFGVQPPTADWGTMVNEGQGAILKDAFMPALAPCAAIVVAVVAFGIVGEGISDRIAKRER</sequence>
<keyword evidence="4 7" id="KW-0812">Transmembrane</keyword>
<name>A0AA41Q106_9ACTN</name>
<protein>
    <submittedName>
        <fullName evidence="10">ABC transporter permease</fullName>
    </submittedName>
</protein>
<evidence type="ECO:0000256" key="7">
    <source>
        <dbReference type="RuleBase" id="RU363032"/>
    </source>
</evidence>
<dbReference type="Pfam" id="PF00528">
    <property type="entry name" value="BPD_transp_1"/>
    <property type="match status" value="1"/>
</dbReference>
<dbReference type="CDD" id="cd06261">
    <property type="entry name" value="TM_PBP2"/>
    <property type="match status" value="1"/>
</dbReference>
<dbReference type="GO" id="GO:0055085">
    <property type="term" value="P:transmembrane transport"/>
    <property type="evidence" value="ECO:0007669"/>
    <property type="project" value="InterPro"/>
</dbReference>
<feature type="domain" description="ABC transmembrane type-1" evidence="9">
    <location>
        <begin position="99"/>
        <end position="289"/>
    </location>
</feature>
<evidence type="ECO:0000256" key="2">
    <source>
        <dbReference type="ARBA" id="ARBA00022448"/>
    </source>
</evidence>
<comment type="caution">
    <text evidence="10">The sequence shown here is derived from an EMBL/GenBank/DDBJ whole genome shotgun (WGS) entry which is preliminary data.</text>
</comment>
<dbReference type="AlphaFoldDB" id="A0AA41Q106"/>
<comment type="subcellular location">
    <subcellularLocation>
        <location evidence="1 7">Cell membrane</location>
        <topology evidence="1 7">Multi-pass membrane protein</topology>
    </subcellularLocation>
</comment>